<gene>
    <name evidence="8" type="ORF">HME9302_01227</name>
</gene>
<keyword evidence="5 8" id="KW-0418">Kinase</keyword>
<evidence type="ECO:0000313" key="9">
    <source>
        <dbReference type="Proteomes" id="UP000253727"/>
    </source>
</evidence>
<feature type="domain" description="Histidine kinase" evidence="7">
    <location>
        <begin position="257"/>
        <end position="473"/>
    </location>
</feature>
<keyword evidence="4 8" id="KW-0808">Transferase</keyword>
<dbReference type="OrthoDB" id="7933832at2"/>
<dbReference type="Gene3D" id="1.10.287.130">
    <property type="match status" value="1"/>
</dbReference>
<dbReference type="InterPro" id="IPR036097">
    <property type="entry name" value="HisK_dim/P_sf"/>
</dbReference>
<dbReference type="InterPro" id="IPR004358">
    <property type="entry name" value="Sig_transdc_His_kin-like_C"/>
</dbReference>
<dbReference type="InterPro" id="IPR005467">
    <property type="entry name" value="His_kinase_dom"/>
</dbReference>
<dbReference type="InterPro" id="IPR003661">
    <property type="entry name" value="HisK_dim/P_dom"/>
</dbReference>
<dbReference type="InterPro" id="IPR003594">
    <property type="entry name" value="HATPase_dom"/>
</dbReference>
<dbReference type="Proteomes" id="UP000253727">
    <property type="component" value="Unassembled WGS sequence"/>
</dbReference>
<comment type="caution">
    <text evidence="8">The sequence shown here is derived from an EMBL/GenBank/DDBJ whole genome shotgun (WGS) entry which is preliminary data.</text>
</comment>
<dbReference type="PANTHER" id="PTHR43711">
    <property type="entry name" value="TWO-COMPONENT HISTIDINE KINASE"/>
    <property type="match status" value="1"/>
</dbReference>
<reference evidence="8 9" key="1">
    <citation type="submission" date="2018-04" db="EMBL/GenBank/DDBJ databases">
        <title>Altererythrobacter sp. HME9302 genome sequencing and assembly.</title>
        <authorList>
            <person name="Kang H."/>
            <person name="Kim H."/>
            <person name="Joh K."/>
        </authorList>
    </citation>
    <scope>NUCLEOTIDE SEQUENCE [LARGE SCALE GENOMIC DNA]</scope>
    <source>
        <strain evidence="8 9">HME9302</strain>
    </source>
</reference>
<dbReference type="Pfam" id="PF00512">
    <property type="entry name" value="HisKA"/>
    <property type="match status" value="1"/>
</dbReference>
<evidence type="ECO:0000256" key="6">
    <source>
        <dbReference type="ARBA" id="ARBA00023012"/>
    </source>
</evidence>
<evidence type="ECO:0000256" key="4">
    <source>
        <dbReference type="ARBA" id="ARBA00022679"/>
    </source>
</evidence>
<name>A0A369QCL6_9SPHN</name>
<dbReference type="SUPFAM" id="SSF47384">
    <property type="entry name" value="Homodimeric domain of signal transducing histidine kinase"/>
    <property type="match status" value="1"/>
</dbReference>
<protein>
    <recommendedName>
        <fullName evidence="2">histidine kinase</fullName>
        <ecNumber evidence="2">2.7.13.3</ecNumber>
    </recommendedName>
</protein>
<dbReference type="CDD" id="cd00082">
    <property type="entry name" value="HisKA"/>
    <property type="match status" value="1"/>
</dbReference>
<evidence type="ECO:0000313" key="8">
    <source>
        <dbReference type="EMBL" id="RDC60028.1"/>
    </source>
</evidence>
<dbReference type="EC" id="2.7.13.3" evidence="2"/>
<dbReference type="Pfam" id="PF02518">
    <property type="entry name" value="HATPase_c"/>
    <property type="match status" value="1"/>
</dbReference>
<dbReference type="SUPFAM" id="SSF55874">
    <property type="entry name" value="ATPase domain of HSP90 chaperone/DNA topoisomerase II/histidine kinase"/>
    <property type="match status" value="1"/>
</dbReference>
<evidence type="ECO:0000256" key="5">
    <source>
        <dbReference type="ARBA" id="ARBA00022777"/>
    </source>
</evidence>
<evidence type="ECO:0000256" key="1">
    <source>
        <dbReference type="ARBA" id="ARBA00000085"/>
    </source>
</evidence>
<dbReference type="PRINTS" id="PR00344">
    <property type="entry name" value="BCTRLSENSOR"/>
</dbReference>
<accession>A0A369QCL6</accession>
<keyword evidence="3" id="KW-0597">Phosphoprotein</keyword>
<evidence type="ECO:0000256" key="3">
    <source>
        <dbReference type="ARBA" id="ARBA00022553"/>
    </source>
</evidence>
<dbReference type="AlphaFoldDB" id="A0A369QCL6"/>
<dbReference type="EMBL" id="QBKA01000002">
    <property type="protein sequence ID" value="RDC60028.1"/>
    <property type="molecule type" value="Genomic_DNA"/>
</dbReference>
<evidence type="ECO:0000259" key="7">
    <source>
        <dbReference type="PROSITE" id="PS50109"/>
    </source>
</evidence>
<keyword evidence="6" id="KW-0902">Two-component regulatory system</keyword>
<keyword evidence="9" id="KW-1185">Reference proteome</keyword>
<dbReference type="PROSITE" id="PS50109">
    <property type="entry name" value="HIS_KIN"/>
    <property type="match status" value="1"/>
</dbReference>
<dbReference type="RefSeq" id="WP_115366270.1">
    <property type="nucleotide sequence ID" value="NZ_QBKA01000002.1"/>
</dbReference>
<dbReference type="GO" id="GO:0000155">
    <property type="term" value="F:phosphorelay sensor kinase activity"/>
    <property type="evidence" value="ECO:0007669"/>
    <property type="project" value="InterPro"/>
</dbReference>
<dbReference type="PANTHER" id="PTHR43711:SF26">
    <property type="entry name" value="SENSOR HISTIDINE KINASE RCSC"/>
    <property type="match status" value="1"/>
</dbReference>
<proteinExistence type="predicted"/>
<organism evidence="8 9">
    <name type="scientific">Alteripontixanthobacter maritimus</name>
    <dbReference type="NCBI Taxonomy" id="2161824"/>
    <lineage>
        <taxon>Bacteria</taxon>
        <taxon>Pseudomonadati</taxon>
        <taxon>Pseudomonadota</taxon>
        <taxon>Alphaproteobacteria</taxon>
        <taxon>Sphingomonadales</taxon>
        <taxon>Erythrobacteraceae</taxon>
        <taxon>Alteripontixanthobacter</taxon>
    </lineage>
</organism>
<dbReference type="SMART" id="SM00387">
    <property type="entry name" value="HATPase_c"/>
    <property type="match status" value="1"/>
</dbReference>
<dbReference type="InterPro" id="IPR050736">
    <property type="entry name" value="Sensor_HK_Regulatory"/>
</dbReference>
<dbReference type="InterPro" id="IPR036890">
    <property type="entry name" value="HATPase_C_sf"/>
</dbReference>
<sequence length="473" mass="50327">MSAIGASSGKMLAYGRTDADGQLLSADEPLATLQKRCGGTIPGRIAIPELSELVHKARTYGFRIARPMEAMDGEDVIRSWVEIIPMSSDDEKPDGPATGGFEIGVATWQTSPIARPNQNDVAERKVAIDRHSADLTARLDKRQHLLSAEPHAVDTNQCADRMLANIGRPWTDFVTLEDAAHQMPLHWRLMDGSICSLPGSDRRWTAHLVPLGVPEPGGSGFELLLVADTPIEEGPAKFTQDEAPAVHNSHAPRLGSELSPVLRQPIARIIANAETIRTKLAGPLADEYSNYAADIATAGQHLLSLIDDLSDLEVLESGDFSTAADRVNLGDAAQRAAGILAVKAAERKITLVKPEAATSVFATAEDRRVLQILLNLVGNAMQYSPEGSAVTLSLKSEGDRVGIAIADEGKGLTKEQQAVVFDKFERLGRGGDGGSGLGLYISRSLARAMGGDLVVSSEPDKGATFTLLLPAAS</sequence>
<comment type="catalytic activity">
    <reaction evidence="1">
        <text>ATP + protein L-histidine = ADP + protein N-phospho-L-histidine.</text>
        <dbReference type="EC" id="2.7.13.3"/>
    </reaction>
</comment>
<dbReference type="Gene3D" id="3.30.565.10">
    <property type="entry name" value="Histidine kinase-like ATPase, C-terminal domain"/>
    <property type="match status" value="1"/>
</dbReference>
<evidence type="ECO:0000256" key="2">
    <source>
        <dbReference type="ARBA" id="ARBA00012438"/>
    </source>
</evidence>